<name>A0ABP6A7H0_9ACTN</name>
<dbReference type="Proteomes" id="UP001499978">
    <property type="component" value="Unassembled WGS sequence"/>
</dbReference>
<reference evidence="2" key="1">
    <citation type="journal article" date="2019" name="Int. J. Syst. Evol. Microbiol.">
        <title>The Global Catalogue of Microorganisms (GCM) 10K type strain sequencing project: providing services to taxonomists for standard genome sequencing and annotation.</title>
        <authorList>
            <consortium name="The Broad Institute Genomics Platform"/>
            <consortium name="The Broad Institute Genome Sequencing Center for Infectious Disease"/>
            <person name="Wu L."/>
            <person name="Ma J."/>
        </authorList>
    </citation>
    <scope>NUCLEOTIDE SEQUENCE [LARGE SCALE GENOMIC DNA]</scope>
    <source>
        <strain evidence="2">JCM 3367</strain>
    </source>
</reference>
<gene>
    <name evidence="1" type="ORF">GCM10010201_01140</name>
</gene>
<organism evidence="1 2">
    <name type="scientific">Pilimelia columellifera subsp. columellifera</name>
    <dbReference type="NCBI Taxonomy" id="706583"/>
    <lineage>
        <taxon>Bacteria</taxon>
        <taxon>Bacillati</taxon>
        <taxon>Actinomycetota</taxon>
        <taxon>Actinomycetes</taxon>
        <taxon>Micromonosporales</taxon>
        <taxon>Micromonosporaceae</taxon>
        <taxon>Pilimelia</taxon>
    </lineage>
</organism>
<dbReference type="RefSeq" id="WP_344166668.1">
    <property type="nucleotide sequence ID" value="NZ_BAAARY010000001.1"/>
</dbReference>
<sequence length="83" mass="9111">MPTLTPGKTIRIDEFDYAYGLGPLTLRVSSVSPHQDPAWVRVTGVEIRWTGREGPLRDVLVRAGAQVVEVSSARDEGPSRHEA</sequence>
<evidence type="ECO:0000313" key="1">
    <source>
        <dbReference type="EMBL" id="GAA2510274.1"/>
    </source>
</evidence>
<protein>
    <submittedName>
        <fullName evidence="1">Uncharacterized protein</fullName>
    </submittedName>
</protein>
<evidence type="ECO:0000313" key="2">
    <source>
        <dbReference type="Proteomes" id="UP001499978"/>
    </source>
</evidence>
<dbReference type="EMBL" id="BAAARY010000001">
    <property type="protein sequence ID" value="GAA2510274.1"/>
    <property type="molecule type" value="Genomic_DNA"/>
</dbReference>
<accession>A0ABP6A7H0</accession>
<comment type="caution">
    <text evidence="1">The sequence shown here is derived from an EMBL/GenBank/DDBJ whole genome shotgun (WGS) entry which is preliminary data.</text>
</comment>
<proteinExistence type="predicted"/>
<keyword evidence="2" id="KW-1185">Reference proteome</keyword>